<keyword evidence="1" id="KW-0444">Lipid biosynthesis</keyword>
<dbReference type="SUPFAM" id="SSF51735">
    <property type="entry name" value="NAD(P)-binding Rossmann-fold domains"/>
    <property type="match status" value="1"/>
</dbReference>
<evidence type="ECO:0000256" key="2">
    <source>
        <dbReference type="ARBA" id="ARBA00022857"/>
    </source>
</evidence>
<dbReference type="GO" id="GO:0000253">
    <property type="term" value="F:3-beta-hydroxysteroid 3-dehydrogenase (NADP+) activity"/>
    <property type="evidence" value="ECO:0007669"/>
    <property type="project" value="TreeGrafter"/>
</dbReference>
<reference evidence="7" key="1">
    <citation type="journal article" date="2020" name="Stud. Mycol.">
        <title>101 Dothideomycetes genomes: a test case for predicting lifestyles and emergence of pathogens.</title>
        <authorList>
            <person name="Haridas S."/>
            <person name="Albert R."/>
            <person name="Binder M."/>
            <person name="Bloem J."/>
            <person name="Labutti K."/>
            <person name="Salamov A."/>
            <person name="Andreopoulos B."/>
            <person name="Baker S."/>
            <person name="Barry K."/>
            <person name="Bills G."/>
            <person name="Bluhm B."/>
            <person name="Cannon C."/>
            <person name="Castanera R."/>
            <person name="Culley D."/>
            <person name="Daum C."/>
            <person name="Ezra D."/>
            <person name="Gonzalez J."/>
            <person name="Henrissat B."/>
            <person name="Kuo A."/>
            <person name="Liang C."/>
            <person name="Lipzen A."/>
            <person name="Lutzoni F."/>
            <person name="Magnuson J."/>
            <person name="Mondo S."/>
            <person name="Nolan M."/>
            <person name="Ohm R."/>
            <person name="Pangilinan J."/>
            <person name="Park H.-J."/>
            <person name="Ramirez L."/>
            <person name="Alfaro M."/>
            <person name="Sun H."/>
            <person name="Tritt A."/>
            <person name="Yoshinaga Y."/>
            <person name="Zwiers L.-H."/>
            <person name="Turgeon B."/>
            <person name="Goodwin S."/>
            <person name="Spatafora J."/>
            <person name="Crous P."/>
            <person name="Grigoriev I."/>
        </authorList>
    </citation>
    <scope>NUCLEOTIDE SEQUENCE</scope>
    <source>
        <strain evidence="7">CBS 113818</strain>
    </source>
</reference>
<accession>A0A6A7AD15</accession>
<keyword evidence="4" id="KW-0560">Oxidoreductase</keyword>
<evidence type="ECO:0000313" key="8">
    <source>
        <dbReference type="Proteomes" id="UP000799424"/>
    </source>
</evidence>
<dbReference type="GO" id="GO:0005789">
    <property type="term" value="C:endoplasmic reticulum membrane"/>
    <property type="evidence" value="ECO:0007669"/>
    <property type="project" value="TreeGrafter"/>
</dbReference>
<keyword evidence="2" id="KW-0521">NADP</keyword>
<dbReference type="PANTHER" id="PTHR43647">
    <property type="entry name" value="DEHYDROGENASE"/>
    <property type="match status" value="1"/>
</dbReference>
<dbReference type="EMBL" id="MU006219">
    <property type="protein sequence ID" value="KAF2830589.1"/>
    <property type="molecule type" value="Genomic_DNA"/>
</dbReference>
<keyword evidence="8" id="KW-1185">Reference proteome</keyword>
<dbReference type="InterPro" id="IPR036291">
    <property type="entry name" value="NAD(P)-bd_dom_sf"/>
</dbReference>
<dbReference type="Gene3D" id="3.40.50.720">
    <property type="entry name" value="NAD(P)-binding Rossmann-like Domain"/>
    <property type="match status" value="1"/>
</dbReference>
<evidence type="ECO:0000256" key="6">
    <source>
        <dbReference type="ARBA" id="ARBA00023593"/>
    </source>
</evidence>
<dbReference type="Proteomes" id="UP000799424">
    <property type="component" value="Unassembled WGS sequence"/>
</dbReference>
<dbReference type="AlphaFoldDB" id="A0A6A7AD15"/>
<dbReference type="GO" id="GO:0006696">
    <property type="term" value="P:ergosterol biosynthetic process"/>
    <property type="evidence" value="ECO:0007669"/>
    <property type="project" value="TreeGrafter"/>
</dbReference>
<comment type="similarity">
    <text evidence="6">Belongs to the short-chain dehydrogenases/reductases (SDR) family. ERG27 subfamily.</text>
</comment>
<proteinExistence type="inferred from homology"/>
<organism evidence="7 8">
    <name type="scientific">Ophiobolus disseminans</name>
    <dbReference type="NCBI Taxonomy" id="1469910"/>
    <lineage>
        <taxon>Eukaryota</taxon>
        <taxon>Fungi</taxon>
        <taxon>Dikarya</taxon>
        <taxon>Ascomycota</taxon>
        <taxon>Pezizomycotina</taxon>
        <taxon>Dothideomycetes</taxon>
        <taxon>Pleosporomycetidae</taxon>
        <taxon>Pleosporales</taxon>
        <taxon>Pleosporineae</taxon>
        <taxon>Phaeosphaeriaceae</taxon>
        <taxon>Ophiobolus</taxon>
    </lineage>
</organism>
<keyword evidence="5" id="KW-0443">Lipid metabolism</keyword>
<dbReference type="GO" id="GO:0005741">
    <property type="term" value="C:mitochondrial outer membrane"/>
    <property type="evidence" value="ECO:0007669"/>
    <property type="project" value="TreeGrafter"/>
</dbReference>
<evidence type="ECO:0000256" key="5">
    <source>
        <dbReference type="ARBA" id="ARBA00023098"/>
    </source>
</evidence>
<evidence type="ECO:0000256" key="3">
    <source>
        <dbReference type="ARBA" id="ARBA00022955"/>
    </source>
</evidence>
<keyword evidence="3" id="KW-0752">Steroid biosynthesis</keyword>
<dbReference type="GO" id="GO:0005811">
    <property type="term" value="C:lipid droplet"/>
    <property type="evidence" value="ECO:0007669"/>
    <property type="project" value="TreeGrafter"/>
</dbReference>
<gene>
    <name evidence="7" type="ORF">CC86DRAFT_367319</name>
</gene>
<dbReference type="InterPro" id="IPR051593">
    <property type="entry name" value="Ergosterol_Biosynth_ERG27"/>
</dbReference>
<dbReference type="PANTHER" id="PTHR43647:SF1">
    <property type="entry name" value="3-KETO-STEROID REDUCTASE ERG27"/>
    <property type="match status" value="1"/>
</dbReference>
<dbReference type="OrthoDB" id="9989144at2759"/>
<evidence type="ECO:0000256" key="1">
    <source>
        <dbReference type="ARBA" id="ARBA00022516"/>
    </source>
</evidence>
<evidence type="ECO:0000313" key="7">
    <source>
        <dbReference type="EMBL" id="KAF2830589.1"/>
    </source>
</evidence>
<name>A0A6A7AD15_9PLEO</name>
<protein>
    <submittedName>
        <fullName evidence="7">3-keto-steroid reductase</fullName>
    </submittedName>
</protein>
<sequence>MSQAENIPQPENGFYVLVTGANSGLGLGIGTRLIDEFLQTRPQTESLVLIITTRDQRKGDATIARLQEHLRKVCKNHERTLPGISRVLQQRVHFRQERLDLLSLLSVQRLSKRLRDTTPKLDVVICNAGIGGWTGINWPLAIWSIVTTWRKALSYPTFKISGIGWVAKPQIAADKEVEEPALGEVFCANNFGHYLLGHYVAPLLARHPPSEDTRGRIIWISSLEAYDFTFDIEDMQGIGSRVPYESSKRLTDIMAITSALPTTSKAVDQYLEASGPSEKTTKPRIYVSHPGICGTSIVPLPLILEYLMFAAFYLARWLGSQWHCVTVEKGAVAMVWLALAKQSTLDSMERKEGVGKWGSATDFWGQERVERSEVAGWGWGGKVGEHKRKGRDPYAQDLTKESQDKFVESGKKCWEDMEQLRLEWEHRLRQAGVSIEMH</sequence>
<evidence type="ECO:0000256" key="4">
    <source>
        <dbReference type="ARBA" id="ARBA00023002"/>
    </source>
</evidence>